<keyword evidence="3" id="KW-1185">Reference proteome</keyword>
<reference evidence="2" key="2">
    <citation type="journal article" date="2020" name="Nat. Commun.">
        <title>Large-scale genome sequencing of mycorrhizal fungi provides insights into the early evolution of symbiotic traits.</title>
        <authorList>
            <person name="Miyauchi S."/>
            <person name="Kiss E."/>
            <person name="Kuo A."/>
            <person name="Drula E."/>
            <person name="Kohler A."/>
            <person name="Sanchez-Garcia M."/>
            <person name="Morin E."/>
            <person name="Andreopoulos B."/>
            <person name="Barry K.W."/>
            <person name="Bonito G."/>
            <person name="Buee M."/>
            <person name="Carver A."/>
            <person name="Chen C."/>
            <person name="Cichocki N."/>
            <person name="Clum A."/>
            <person name="Culley D."/>
            <person name="Crous P.W."/>
            <person name="Fauchery L."/>
            <person name="Girlanda M."/>
            <person name="Hayes R.D."/>
            <person name="Keri Z."/>
            <person name="LaButti K."/>
            <person name="Lipzen A."/>
            <person name="Lombard V."/>
            <person name="Magnuson J."/>
            <person name="Maillard F."/>
            <person name="Murat C."/>
            <person name="Nolan M."/>
            <person name="Ohm R.A."/>
            <person name="Pangilinan J."/>
            <person name="Pereira M.F."/>
            <person name="Perotto S."/>
            <person name="Peter M."/>
            <person name="Pfister S."/>
            <person name="Riley R."/>
            <person name="Sitrit Y."/>
            <person name="Stielow J.B."/>
            <person name="Szollosi G."/>
            <person name="Zifcakova L."/>
            <person name="Stursova M."/>
            <person name="Spatafora J.W."/>
            <person name="Tedersoo L."/>
            <person name="Vaario L.M."/>
            <person name="Yamada A."/>
            <person name="Yan M."/>
            <person name="Wang P."/>
            <person name="Xu J."/>
            <person name="Bruns T."/>
            <person name="Baldrian P."/>
            <person name="Vilgalys R."/>
            <person name="Dunand C."/>
            <person name="Henrissat B."/>
            <person name="Grigoriev I.V."/>
            <person name="Hibbett D."/>
            <person name="Nagy L.G."/>
            <person name="Martin F.M."/>
        </authorList>
    </citation>
    <scope>NUCLEOTIDE SEQUENCE</scope>
    <source>
        <strain evidence="2">Prilba</strain>
    </source>
</reference>
<evidence type="ECO:0000313" key="2">
    <source>
        <dbReference type="EMBL" id="KAF8472206.1"/>
    </source>
</evidence>
<proteinExistence type="predicted"/>
<feature type="compositionally biased region" description="Basic residues" evidence="1">
    <location>
        <begin position="1"/>
        <end position="15"/>
    </location>
</feature>
<dbReference type="AlphaFoldDB" id="A0A9P5MPN3"/>
<dbReference type="EMBL" id="WHVB01000021">
    <property type="protein sequence ID" value="KAF8472206.1"/>
    <property type="molecule type" value="Genomic_DNA"/>
</dbReference>
<sequence length="191" mass="21989">MTDRRPRRQPRHSRLPHTSTINAHARHSHSPIRRHLSNADFPKPNNMPAVSQLSEWPLRASEPISARRELPMNDRNLNSDAILYRPQSPSITPHTSHPPLRTPPSLTHAPPRSPPPNGPDISEDSEPAEETSKVCNAVFGLMQGKTCRFSRQGFRRIKASQMVPKRPWRPSKMYKVKNELHQYRRECLELE</sequence>
<organism evidence="2 3">
    <name type="scientific">Russula ochroleuca</name>
    <dbReference type="NCBI Taxonomy" id="152965"/>
    <lineage>
        <taxon>Eukaryota</taxon>
        <taxon>Fungi</taxon>
        <taxon>Dikarya</taxon>
        <taxon>Basidiomycota</taxon>
        <taxon>Agaricomycotina</taxon>
        <taxon>Agaricomycetes</taxon>
        <taxon>Russulales</taxon>
        <taxon>Russulaceae</taxon>
        <taxon>Russula</taxon>
    </lineage>
</organism>
<feature type="region of interest" description="Disordered" evidence="1">
    <location>
        <begin position="85"/>
        <end position="131"/>
    </location>
</feature>
<gene>
    <name evidence="2" type="ORF">DFH94DRAFT_191598</name>
</gene>
<feature type="compositionally biased region" description="Basic residues" evidence="1">
    <location>
        <begin position="24"/>
        <end position="36"/>
    </location>
</feature>
<name>A0A9P5MPN3_9AGAM</name>
<dbReference type="Proteomes" id="UP000759537">
    <property type="component" value="Unassembled WGS sequence"/>
</dbReference>
<reference evidence="2" key="1">
    <citation type="submission" date="2019-10" db="EMBL/GenBank/DDBJ databases">
        <authorList>
            <consortium name="DOE Joint Genome Institute"/>
            <person name="Kuo A."/>
            <person name="Miyauchi S."/>
            <person name="Kiss E."/>
            <person name="Drula E."/>
            <person name="Kohler A."/>
            <person name="Sanchez-Garcia M."/>
            <person name="Andreopoulos B."/>
            <person name="Barry K.W."/>
            <person name="Bonito G."/>
            <person name="Buee M."/>
            <person name="Carver A."/>
            <person name="Chen C."/>
            <person name="Cichocki N."/>
            <person name="Clum A."/>
            <person name="Culley D."/>
            <person name="Crous P.W."/>
            <person name="Fauchery L."/>
            <person name="Girlanda M."/>
            <person name="Hayes R."/>
            <person name="Keri Z."/>
            <person name="LaButti K."/>
            <person name="Lipzen A."/>
            <person name="Lombard V."/>
            <person name="Magnuson J."/>
            <person name="Maillard F."/>
            <person name="Morin E."/>
            <person name="Murat C."/>
            <person name="Nolan M."/>
            <person name="Ohm R."/>
            <person name="Pangilinan J."/>
            <person name="Pereira M."/>
            <person name="Perotto S."/>
            <person name="Peter M."/>
            <person name="Riley R."/>
            <person name="Sitrit Y."/>
            <person name="Stielow B."/>
            <person name="Szollosi G."/>
            <person name="Zifcakova L."/>
            <person name="Stursova M."/>
            <person name="Spatafora J.W."/>
            <person name="Tedersoo L."/>
            <person name="Vaario L.-M."/>
            <person name="Yamada A."/>
            <person name="Yan M."/>
            <person name="Wang P."/>
            <person name="Xu J."/>
            <person name="Bruns T."/>
            <person name="Baldrian P."/>
            <person name="Vilgalys R."/>
            <person name="Henrissat B."/>
            <person name="Grigoriev I.V."/>
            <person name="Hibbett D."/>
            <person name="Nagy L.G."/>
            <person name="Martin F.M."/>
        </authorList>
    </citation>
    <scope>NUCLEOTIDE SEQUENCE</scope>
    <source>
        <strain evidence="2">Prilba</strain>
    </source>
</reference>
<feature type="compositionally biased region" description="Low complexity" evidence="1">
    <location>
        <begin position="86"/>
        <end position="99"/>
    </location>
</feature>
<evidence type="ECO:0000313" key="3">
    <source>
        <dbReference type="Proteomes" id="UP000759537"/>
    </source>
</evidence>
<accession>A0A9P5MPN3</accession>
<protein>
    <submittedName>
        <fullName evidence="2">Uncharacterized protein</fullName>
    </submittedName>
</protein>
<comment type="caution">
    <text evidence="2">The sequence shown here is derived from an EMBL/GenBank/DDBJ whole genome shotgun (WGS) entry which is preliminary data.</text>
</comment>
<feature type="region of interest" description="Disordered" evidence="1">
    <location>
        <begin position="1"/>
        <end position="54"/>
    </location>
</feature>
<evidence type="ECO:0000256" key="1">
    <source>
        <dbReference type="SAM" id="MobiDB-lite"/>
    </source>
</evidence>